<sequence>MSVAAASRSFLRSRATVSSRIAAGLKAKSSSPSSSPFRVSKQNPLSHRIFRSPVELSCCVETMLPFHTATASALLTSMLSVSPRIYGWTSEGKDKTRRRSNDRDGETSIRLSEQMMDDCCLLGCGAMIEVSMDFNHLCKTFSRHFFPGQM</sequence>
<protein>
    <recommendedName>
        <fullName evidence="3">Protein NUCLEAR FUSION DEFECTIVE 6, chloroplastic/mitochondrial-like</fullName>
    </recommendedName>
</protein>
<evidence type="ECO:0008006" key="3">
    <source>
        <dbReference type="Google" id="ProtNLM"/>
    </source>
</evidence>
<accession>A0AAD9TV83</accession>
<reference evidence="1" key="1">
    <citation type="journal article" date="2023" name="Plant J.">
        <title>Genome sequences and population genomics provide insights into the demographic history, inbreeding, and mutation load of two 'living fossil' tree species of Dipteronia.</title>
        <authorList>
            <person name="Feng Y."/>
            <person name="Comes H.P."/>
            <person name="Chen J."/>
            <person name="Zhu S."/>
            <person name="Lu R."/>
            <person name="Zhang X."/>
            <person name="Li P."/>
            <person name="Qiu J."/>
            <person name="Olsen K.M."/>
            <person name="Qiu Y."/>
        </authorList>
    </citation>
    <scope>NUCLEOTIDE SEQUENCE</scope>
    <source>
        <strain evidence="1">KIB01</strain>
    </source>
</reference>
<gene>
    <name evidence="1" type="ORF">Ddye_024142</name>
</gene>
<keyword evidence="2" id="KW-1185">Reference proteome</keyword>
<comment type="caution">
    <text evidence="1">The sequence shown here is derived from an EMBL/GenBank/DDBJ whole genome shotgun (WGS) entry which is preliminary data.</text>
</comment>
<dbReference type="PANTHER" id="PTHR33156">
    <property type="entry name" value="OS02G0230000 PROTEIN"/>
    <property type="match status" value="1"/>
</dbReference>
<evidence type="ECO:0000313" key="1">
    <source>
        <dbReference type="EMBL" id="KAK2642379.1"/>
    </source>
</evidence>
<proteinExistence type="predicted"/>
<dbReference type="PANTHER" id="PTHR33156:SF59">
    <property type="entry name" value="PROTEIN NUCLEAR FUSION DEFECTIVE 6, CHLOROPLASTIC_MITOCHONDRIAL-LIKE"/>
    <property type="match status" value="1"/>
</dbReference>
<dbReference type="AlphaFoldDB" id="A0AAD9TV83"/>
<dbReference type="Proteomes" id="UP001280121">
    <property type="component" value="Unassembled WGS sequence"/>
</dbReference>
<dbReference type="EMBL" id="JANJYI010000007">
    <property type="protein sequence ID" value="KAK2642379.1"/>
    <property type="molecule type" value="Genomic_DNA"/>
</dbReference>
<name>A0AAD9TV83_9ROSI</name>
<dbReference type="GO" id="GO:0005739">
    <property type="term" value="C:mitochondrion"/>
    <property type="evidence" value="ECO:0007669"/>
    <property type="project" value="TreeGrafter"/>
</dbReference>
<evidence type="ECO:0000313" key="2">
    <source>
        <dbReference type="Proteomes" id="UP001280121"/>
    </source>
</evidence>
<dbReference type="InterPro" id="IPR043459">
    <property type="entry name" value="NFD6/NOXY2-like"/>
</dbReference>
<organism evidence="1 2">
    <name type="scientific">Dipteronia dyeriana</name>
    <dbReference type="NCBI Taxonomy" id="168575"/>
    <lineage>
        <taxon>Eukaryota</taxon>
        <taxon>Viridiplantae</taxon>
        <taxon>Streptophyta</taxon>
        <taxon>Embryophyta</taxon>
        <taxon>Tracheophyta</taxon>
        <taxon>Spermatophyta</taxon>
        <taxon>Magnoliopsida</taxon>
        <taxon>eudicotyledons</taxon>
        <taxon>Gunneridae</taxon>
        <taxon>Pentapetalae</taxon>
        <taxon>rosids</taxon>
        <taxon>malvids</taxon>
        <taxon>Sapindales</taxon>
        <taxon>Sapindaceae</taxon>
        <taxon>Hippocastanoideae</taxon>
        <taxon>Acereae</taxon>
        <taxon>Dipteronia</taxon>
    </lineage>
</organism>